<keyword evidence="4" id="KW-0808">Transferase</keyword>
<evidence type="ECO:0000259" key="6">
    <source>
        <dbReference type="Pfam" id="PF00535"/>
    </source>
</evidence>
<protein>
    <submittedName>
        <fullName evidence="7">Glycosyltransferase</fullName>
    </submittedName>
</protein>
<dbReference type="GO" id="GO:0005886">
    <property type="term" value="C:plasma membrane"/>
    <property type="evidence" value="ECO:0007669"/>
    <property type="project" value="UniProtKB-SubCell"/>
</dbReference>
<keyword evidence="5" id="KW-0472">Membrane</keyword>
<evidence type="ECO:0000313" key="7">
    <source>
        <dbReference type="EMBL" id="HFB54626.1"/>
    </source>
</evidence>
<evidence type="ECO:0000256" key="1">
    <source>
        <dbReference type="ARBA" id="ARBA00004236"/>
    </source>
</evidence>
<comment type="caution">
    <text evidence="7">The sequence shown here is derived from an EMBL/GenBank/DDBJ whole genome shotgun (WGS) entry which is preliminary data.</text>
</comment>
<accession>A0A7C3C910</accession>
<gene>
    <name evidence="7" type="ORF">ENJ46_01775</name>
</gene>
<keyword evidence="3" id="KW-0328">Glycosyltransferase</keyword>
<dbReference type="AlphaFoldDB" id="A0A7C3C910"/>
<dbReference type="CDD" id="cd02522">
    <property type="entry name" value="GT_2_like_a"/>
    <property type="match status" value="1"/>
</dbReference>
<evidence type="ECO:0000256" key="2">
    <source>
        <dbReference type="ARBA" id="ARBA00022475"/>
    </source>
</evidence>
<dbReference type="PANTHER" id="PTHR43646:SF2">
    <property type="entry name" value="GLYCOSYLTRANSFERASE 2-LIKE DOMAIN-CONTAINING PROTEIN"/>
    <property type="match status" value="1"/>
</dbReference>
<dbReference type="Pfam" id="PF00535">
    <property type="entry name" value="Glycos_transf_2"/>
    <property type="match status" value="1"/>
</dbReference>
<dbReference type="SUPFAM" id="SSF53448">
    <property type="entry name" value="Nucleotide-diphospho-sugar transferases"/>
    <property type="match status" value="1"/>
</dbReference>
<dbReference type="InterPro" id="IPR001173">
    <property type="entry name" value="Glyco_trans_2-like"/>
</dbReference>
<dbReference type="Proteomes" id="UP000886042">
    <property type="component" value="Unassembled WGS sequence"/>
</dbReference>
<evidence type="ECO:0000256" key="4">
    <source>
        <dbReference type="ARBA" id="ARBA00022679"/>
    </source>
</evidence>
<dbReference type="EMBL" id="DRMN01000119">
    <property type="protein sequence ID" value="HFB54626.1"/>
    <property type="molecule type" value="Genomic_DNA"/>
</dbReference>
<dbReference type="PANTHER" id="PTHR43646">
    <property type="entry name" value="GLYCOSYLTRANSFERASE"/>
    <property type="match status" value="1"/>
</dbReference>
<proteinExistence type="predicted"/>
<dbReference type="InterPro" id="IPR026461">
    <property type="entry name" value="Trfase_2_rSAM/seldom_assoc"/>
</dbReference>
<evidence type="ECO:0000256" key="5">
    <source>
        <dbReference type="ARBA" id="ARBA00023136"/>
    </source>
</evidence>
<evidence type="ECO:0000256" key="3">
    <source>
        <dbReference type="ARBA" id="ARBA00022676"/>
    </source>
</evidence>
<dbReference type="GO" id="GO:0016757">
    <property type="term" value="F:glycosyltransferase activity"/>
    <property type="evidence" value="ECO:0007669"/>
    <property type="project" value="UniProtKB-KW"/>
</dbReference>
<comment type="subcellular location">
    <subcellularLocation>
        <location evidence="1">Cell membrane</location>
    </subcellularLocation>
</comment>
<dbReference type="InterPro" id="IPR029044">
    <property type="entry name" value="Nucleotide-diphossugar_trans"/>
</dbReference>
<reference evidence="7" key="1">
    <citation type="journal article" date="2020" name="mSystems">
        <title>Genome- and Community-Level Interaction Insights into Carbon Utilization and Element Cycling Functions of Hydrothermarchaeota in Hydrothermal Sediment.</title>
        <authorList>
            <person name="Zhou Z."/>
            <person name="Liu Y."/>
            <person name="Xu W."/>
            <person name="Pan J."/>
            <person name="Luo Z.H."/>
            <person name="Li M."/>
        </authorList>
    </citation>
    <scope>NUCLEOTIDE SEQUENCE [LARGE SCALE GENOMIC DNA]</scope>
    <source>
        <strain evidence="7">HyVt-489</strain>
    </source>
</reference>
<sequence>MMLTVIIPTLNAQNGLGSLLNQLGKVDDLIISDGGSTDETLSLALSTGAHIIMGCKGRGWQLARGGRWACERHEPHDWILFLHADCELSDHWRAAVEKHIKHHPKDAGYFRFAFADMGMWPRIMEFFVGWRCRLAHLPYGDQGLLIRADHYLECGGYPNTVLFEDVAIVRALRNLAKMRGGRGVRPMAAKIYTDAQRYKADGYLRRSVKNWHLLRRYLTGADPDTLVKTYEHQREKT</sequence>
<keyword evidence="2" id="KW-1003">Cell membrane</keyword>
<organism evidence="7">
    <name type="scientific">Hellea balneolensis</name>
    <dbReference type="NCBI Taxonomy" id="287478"/>
    <lineage>
        <taxon>Bacteria</taxon>
        <taxon>Pseudomonadati</taxon>
        <taxon>Pseudomonadota</taxon>
        <taxon>Alphaproteobacteria</taxon>
        <taxon>Maricaulales</taxon>
        <taxon>Robiginitomaculaceae</taxon>
        <taxon>Hellea</taxon>
    </lineage>
</organism>
<name>A0A7C3C910_9PROT</name>
<dbReference type="NCBIfam" id="TIGR04283">
    <property type="entry name" value="glyco_like_mftF"/>
    <property type="match status" value="1"/>
</dbReference>
<feature type="domain" description="Glycosyltransferase 2-like" evidence="6">
    <location>
        <begin position="4"/>
        <end position="111"/>
    </location>
</feature>
<dbReference type="Gene3D" id="3.90.550.10">
    <property type="entry name" value="Spore Coat Polysaccharide Biosynthesis Protein SpsA, Chain A"/>
    <property type="match status" value="1"/>
</dbReference>